<dbReference type="Gene3D" id="1.20.5.1930">
    <property type="match status" value="1"/>
</dbReference>
<dbReference type="EC" id="2.7.13.3" evidence="2"/>
<dbReference type="Proteomes" id="UP000004221">
    <property type="component" value="Unassembled WGS sequence"/>
</dbReference>
<evidence type="ECO:0000313" key="12">
    <source>
        <dbReference type="Proteomes" id="UP000004221"/>
    </source>
</evidence>
<evidence type="ECO:0000313" key="11">
    <source>
        <dbReference type="EMBL" id="CCF85490.1"/>
    </source>
</evidence>
<reference evidence="11 12" key="1">
    <citation type="journal article" date="2012" name="ISME J.">
        <title>Nitrification expanded: discovery, physiology and genomics of a nitrite-oxidizing bacterium from the phylum Chloroflexi.</title>
        <authorList>
            <person name="Sorokin D.Y."/>
            <person name="Lucker S."/>
            <person name="Vejmelkova D."/>
            <person name="Kostrikina N.A."/>
            <person name="Kleerebezem R."/>
            <person name="Rijpstra W.I."/>
            <person name="Damste J.S."/>
            <person name="Le Paslier D."/>
            <person name="Muyzer G."/>
            <person name="Wagner M."/>
            <person name="van Loosdrecht M.C."/>
            <person name="Daims H."/>
        </authorList>
    </citation>
    <scope>NUCLEOTIDE SEQUENCE [LARGE SCALE GENOMIC DNA]</scope>
    <source>
        <strain evidence="12">none</strain>
    </source>
</reference>
<evidence type="ECO:0000256" key="4">
    <source>
        <dbReference type="ARBA" id="ARBA00022679"/>
    </source>
</evidence>
<dbReference type="InterPro" id="IPR011712">
    <property type="entry name" value="Sig_transdc_His_kin_sub3_dim/P"/>
</dbReference>
<keyword evidence="7" id="KW-0067">ATP-binding</keyword>
<evidence type="ECO:0000259" key="10">
    <source>
        <dbReference type="Pfam" id="PF07730"/>
    </source>
</evidence>
<keyword evidence="3" id="KW-0597">Phosphoprotein</keyword>
<dbReference type="AlphaFoldDB" id="I4ELC8"/>
<dbReference type="Pfam" id="PF07730">
    <property type="entry name" value="HisKA_3"/>
    <property type="match status" value="1"/>
</dbReference>
<sequence length="281" mass="29947">MTAHERPARRPRVWLVPIGALPALLIIAFILGFWRLAMILAVGSALTVAVWAVVRLRTELVAHEAAQANWAASEAIFAERLRIARDLHDIVSHGLGMITVRVATAKHLNARNASDGALLEAIEDVEVLSRQTTLELRRMLETLREADEPAPRHPTDTLASLPEIIAGAKPAGLHVELHQEDLGSVSPGAQLAVCAIVREGLSNCARHAGFTRVQVSLSREHDTVSIIIMDDGPSTGWAAAPGAGHGLIGLRERVNSLGGALHAGPHGAGFRLEATIPEGIP</sequence>
<evidence type="ECO:0000256" key="6">
    <source>
        <dbReference type="ARBA" id="ARBA00022777"/>
    </source>
</evidence>
<accession>I4ELC8</accession>
<proteinExistence type="predicted"/>
<comment type="catalytic activity">
    <reaction evidence="1">
        <text>ATP + protein L-histidine = ADP + protein N-phospho-L-histidine.</text>
        <dbReference type="EC" id="2.7.13.3"/>
    </reaction>
</comment>
<keyword evidence="6" id="KW-0418">Kinase</keyword>
<evidence type="ECO:0000256" key="9">
    <source>
        <dbReference type="SAM" id="Phobius"/>
    </source>
</evidence>
<keyword evidence="12" id="KW-1185">Reference proteome</keyword>
<keyword evidence="9" id="KW-0812">Transmembrane</keyword>
<keyword evidence="4" id="KW-0808">Transferase</keyword>
<dbReference type="InterPro" id="IPR050482">
    <property type="entry name" value="Sensor_HK_TwoCompSys"/>
</dbReference>
<dbReference type="GO" id="GO:0016020">
    <property type="term" value="C:membrane"/>
    <property type="evidence" value="ECO:0007669"/>
    <property type="project" value="InterPro"/>
</dbReference>
<keyword evidence="8" id="KW-0902">Two-component regulatory system</keyword>
<dbReference type="GO" id="GO:0005524">
    <property type="term" value="F:ATP binding"/>
    <property type="evidence" value="ECO:0007669"/>
    <property type="project" value="UniProtKB-KW"/>
</dbReference>
<dbReference type="RefSeq" id="WP_008480418.1">
    <property type="nucleotide sequence ID" value="NZ_CAGS01000446.1"/>
</dbReference>
<dbReference type="InterPro" id="IPR036890">
    <property type="entry name" value="HATPase_C_sf"/>
</dbReference>
<evidence type="ECO:0000256" key="2">
    <source>
        <dbReference type="ARBA" id="ARBA00012438"/>
    </source>
</evidence>
<keyword evidence="5" id="KW-0547">Nucleotide-binding</keyword>
<dbReference type="PANTHER" id="PTHR24421:SF10">
    <property type="entry name" value="NITRATE_NITRITE SENSOR PROTEIN NARQ"/>
    <property type="match status" value="1"/>
</dbReference>
<organism evidence="11 12">
    <name type="scientific">Nitrolancea hollandica Lb</name>
    <dbReference type="NCBI Taxonomy" id="1129897"/>
    <lineage>
        <taxon>Bacteria</taxon>
        <taxon>Pseudomonadati</taxon>
        <taxon>Thermomicrobiota</taxon>
        <taxon>Thermomicrobia</taxon>
        <taxon>Sphaerobacterales</taxon>
        <taxon>Sphaerobacterineae</taxon>
        <taxon>Sphaerobacteraceae</taxon>
        <taxon>Nitrolancea</taxon>
    </lineage>
</organism>
<evidence type="ECO:0000256" key="5">
    <source>
        <dbReference type="ARBA" id="ARBA00022741"/>
    </source>
</evidence>
<dbReference type="OrthoDB" id="9797605at2"/>
<comment type="caution">
    <text evidence="11">The sequence shown here is derived from an EMBL/GenBank/DDBJ whole genome shotgun (WGS) entry which is preliminary data.</text>
</comment>
<dbReference type="GO" id="GO:0046983">
    <property type="term" value="F:protein dimerization activity"/>
    <property type="evidence" value="ECO:0007669"/>
    <property type="project" value="InterPro"/>
</dbReference>
<dbReference type="SUPFAM" id="SSF55874">
    <property type="entry name" value="ATPase domain of HSP90 chaperone/DNA topoisomerase II/histidine kinase"/>
    <property type="match status" value="1"/>
</dbReference>
<evidence type="ECO:0000256" key="8">
    <source>
        <dbReference type="ARBA" id="ARBA00023012"/>
    </source>
</evidence>
<dbReference type="GO" id="GO:0000155">
    <property type="term" value="F:phosphorelay sensor kinase activity"/>
    <property type="evidence" value="ECO:0007669"/>
    <property type="project" value="InterPro"/>
</dbReference>
<evidence type="ECO:0000256" key="7">
    <source>
        <dbReference type="ARBA" id="ARBA00022840"/>
    </source>
</evidence>
<feature type="domain" description="Signal transduction histidine kinase subgroup 3 dimerisation and phosphoacceptor" evidence="10">
    <location>
        <begin position="79"/>
        <end position="147"/>
    </location>
</feature>
<name>I4ELC8_9BACT</name>
<protein>
    <recommendedName>
        <fullName evidence="2">histidine kinase</fullName>
        <ecNumber evidence="2">2.7.13.3</ecNumber>
    </recommendedName>
</protein>
<keyword evidence="9" id="KW-1133">Transmembrane helix</keyword>
<dbReference type="PANTHER" id="PTHR24421">
    <property type="entry name" value="NITRATE/NITRITE SENSOR PROTEIN NARX-RELATED"/>
    <property type="match status" value="1"/>
</dbReference>
<evidence type="ECO:0000256" key="1">
    <source>
        <dbReference type="ARBA" id="ARBA00000085"/>
    </source>
</evidence>
<gene>
    <name evidence="11" type="ORF">NITHO_500025</name>
</gene>
<dbReference type="CDD" id="cd16917">
    <property type="entry name" value="HATPase_UhpB-NarQ-NarX-like"/>
    <property type="match status" value="1"/>
</dbReference>
<feature type="transmembrane region" description="Helical" evidence="9">
    <location>
        <begin position="12"/>
        <end position="30"/>
    </location>
</feature>
<dbReference type="Gene3D" id="3.30.565.10">
    <property type="entry name" value="Histidine kinase-like ATPase, C-terminal domain"/>
    <property type="match status" value="1"/>
</dbReference>
<keyword evidence="9" id="KW-0472">Membrane</keyword>
<dbReference type="EMBL" id="CAGS01000446">
    <property type="protein sequence ID" value="CCF85490.1"/>
    <property type="molecule type" value="Genomic_DNA"/>
</dbReference>
<evidence type="ECO:0000256" key="3">
    <source>
        <dbReference type="ARBA" id="ARBA00022553"/>
    </source>
</evidence>